<evidence type="ECO:0000313" key="2">
    <source>
        <dbReference type="Proteomes" id="UP000318186"/>
    </source>
</evidence>
<sequence>MLSNHDLGQSRGSVLIFIHKNDGKPVGYQVPKLLVIEKAYSEGRNIIVMQSNSILVYSSESKVVGDVTHLQAGLSL</sequence>
<name>A0A561UXT0_9ACTN</name>
<comment type="caution">
    <text evidence="1">The sequence shown here is derived from an EMBL/GenBank/DDBJ whole genome shotgun (WGS) entry which is preliminary data.</text>
</comment>
<protein>
    <submittedName>
        <fullName evidence="1">Uncharacterized protein</fullName>
    </submittedName>
</protein>
<gene>
    <name evidence="1" type="ORF">FHX80_112614</name>
</gene>
<organism evidence="1 2">
    <name type="scientific">Streptomyces brevispora</name>
    <dbReference type="NCBI Taxonomy" id="887462"/>
    <lineage>
        <taxon>Bacteria</taxon>
        <taxon>Bacillati</taxon>
        <taxon>Actinomycetota</taxon>
        <taxon>Actinomycetes</taxon>
        <taxon>Kitasatosporales</taxon>
        <taxon>Streptomycetaceae</taxon>
        <taxon>Streptomyces</taxon>
    </lineage>
</organism>
<accession>A0A561UXT0</accession>
<evidence type="ECO:0000313" key="1">
    <source>
        <dbReference type="EMBL" id="TWG04170.1"/>
    </source>
</evidence>
<dbReference type="AlphaFoldDB" id="A0A561UXT0"/>
<dbReference type="Proteomes" id="UP000318186">
    <property type="component" value="Unassembled WGS sequence"/>
</dbReference>
<dbReference type="EMBL" id="VIWW01000001">
    <property type="protein sequence ID" value="TWG04170.1"/>
    <property type="molecule type" value="Genomic_DNA"/>
</dbReference>
<proteinExistence type="predicted"/>
<reference evidence="1 2" key="1">
    <citation type="submission" date="2019-06" db="EMBL/GenBank/DDBJ databases">
        <title>Sequencing the genomes of 1000 actinobacteria strains.</title>
        <authorList>
            <person name="Klenk H.-P."/>
        </authorList>
    </citation>
    <scope>NUCLEOTIDE SEQUENCE [LARGE SCALE GENOMIC DNA]</scope>
    <source>
        <strain evidence="1 2">DSM 42059</strain>
    </source>
</reference>